<proteinExistence type="predicted"/>
<protein>
    <submittedName>
        <fullName evidence="1">Uncharacterized protein</fullName>
    </submittedName>
</protein>
<accession>A0A6C0HF65</accession>
<dbReference type="EMBL" id="MN739947">
    <property type="protein sequence ID" value="QHT79271.1"/>
    <property type="molecule type" value="Genomic_DNA"/>
</dbReference>
<sequence>MYAYFAPGEGAPSPDVVAADFMSLLMSEINNPDLADIFVKQALRPFSKAMYDYRQRGPDEDAEISDDNPFVKSMFTKVNGLSIWDMLLFYRYYGNVRRLLAVMLVWGFDDNEVGGWTREQSNKLWNEFAPDDPDLQKARDL</sequence>
<dbReference type="AlphaFoldDB" id="A0A6C0HF65"/>
<reference evidence="1" key="1">
    <citation type="journal article" date="2020" name="Nature">
        <title>Giant virus diversity and host interactions through global metagenomics.</title>
        <authorList>
            <person name="Schulz F."/>
            <person name="Roux S."/>
            <person name="Paez-Espino D."/>
            <person name="Jungbluth S."/>
            <person name="Walsh D.A."/>
            <person name="Denef V.J."/>
            <person name="McMahon K.D."/>
            <person name="Konstantinidis K.T."/>
            <person name="Eloe-Fadrosh E.A."/>
            <person name="Kyrpides N.C."/>
            <person name="Woyke T."/>
        </authorList>
    </citation>
    <scope>NUCLEOTIDE SEQUENCE</scope>
    <source>
        <strain evidence="1">GVMAG-M-3300023179-99</strain>
    </source>
</reference>
<name>A0A6C0HF65_9ZZZZ</name>
<evidence type="ECO:0000313" key="1">
    <source>
        <dbReference type="EMBL" id="QHT79271.1"/>
    </source>
</evidence>
<organism evidence="1">
    <name type="scientific">viral metagenome</name>
    <dbReference type="NCBI Taxonomy" id="1070528"/>
    <lineage>
        <taxon>unclassified sequences</taxon>
        <taxon>metagenomes</taxon>
        <taxon>organismal metagenomes</taxon>
    </lineage>
</organism>